<evidence type="ECO:0000313" key="4">
    <source>
        <dbReference type="Proteomes" id="UP000402241"/>
    </source>
</evidence>
<accession>A0ABX6E0V8</accession>
<feature type="domain" description="MlaB-like STAS" evidence="1">
    <location>
        <begin position="244"/>
        <end position="321"/>
    </location>
</feature>
<keyword evidence="4" id="KW-1185">Reference proteome</keyword>
<proteinExistence type="predicted"/>
<reference evidence="3 4" key="1">
    <citation type="submission" date="2019-10" db="EMBL/GenBank/DDBJ databases">
        <title>Genome Sequence of Micromonospora terminaliae DSM 101760.</title>
        <authorList>
            <person name="Guo L."/>
        </authorList>
    </citation>
    <scope>NUCLEOTIDE SEQUENCE [LARGE SCALE GENOMIC DNA]</scope>
    <source>
        <strain evidence="3 4">DSM 101760</strain>
    </source>
</reference>
<dbReference type="Proteomes" id="UP000402241">
    <property type="component" value="Chromosome"/>
</dbReference>
<protein>
    <recommendedName>
        <fullName evidence="5">STAS domain-containing protein</fullName>
    </recommendedName>
</protein>
<name>A0ABX6E0V8_9ACTN</name>
<evidence type="ECO:0000313" key="3">
    <source>
        <dbReference type="EMBL" id="QGL47612.1"/>
    </source>
</evidence>
<dbReference type="Pfam" id="PF14417">
    <property type="entry name" value="MEDS"/>
    <property type="match status" value="1"/>
</dbReference>
<gene>
    <name evidence="3" type="ORF">GCE86_11575</name>
</gene>
<evidence type="ECO:0000259" key="2">
    <source>
        <dbReference type="Pfam" id="PF14417"/>
    </source>
</evidence>
<dbReference type="EMBL" id="CP045309">
    <property type="protein sequence ID" value="QGL47612.1"/>
    <property type="molecule type" value="Genomic_DNA"/>
</dbReference>
<evidence type="ECO:0008006" key="5">
    <source>
        <dbReference type="Google" id="ProtNLM"/>
    </source>
</evidence>
<feature type="domain" description="MEDS" evidence="2">
    <location>
        <begin position="58"/>
        <end position="218"/>
    </location>
</feature>
<dbReference type="InterPro" id="IPR058548">
    <property type="entry name" value="MlaB-like_STAS"/>
</dbReference>
<dbReference type="Pfam" id="PF13466">
    <property type="entry name" value="STAS_2"/>
    <property type="match status" value="1"/>
</dbReference>
<dbReference type="InterPro" id="IPR036513">
    <property type="entry name" value="STAS_dom_sf"/>
</dbReference>
<organism evidence="3 4">
    <name type="scientific">Micromonospora terminaliae</name>
    <dbReference type="NCBI Taxonomy" id="1914461"/>
    <lineage>
        <taxon>Bacteria</taxon>
        <taxon>Bacillati</taxon>
        <taxon>Actinomycetota</taxon>
        <taxon>Actinomycetes</taxon>
        <taxon>Micromonosporales</taxon>
        <taxon>Micromonosporaceae</taxon>
        <taxon>Micromonospora</taxon>
    </lineage>
</organism>
<dbReference type="Gene3D" id="3.30.750.24">
    <property type="entry name" value="STAS domain"/>
    <property type="match status" value="1"/>
</dbReference>
<dbReference type="InterPro" id="IPR025847">
    <property type="entry name" value="MEDS_domain"/>
</dbReference>
<evidence type="ECO:0000259" key="1">
    <source>
        <dbReference type="Pfam" id="PF13466"/>
    </source>
</evidence>
<sequence length="330" mass="34530">MIRRHPGPSADYPGKVAVAKRIAAGPVGPAGATVRDAPTGKASTVTATTVVDQVRLGDHVCWTHDDESAALDAVGRFAAAGLRLGHKVVCFTETSPPHAVRARVDAVGVPTEAAVAAGQLRIVPALEAYPTAARPAPETMVAIVVDEVDRARHEGYPGIRLAGDMAWVLRSGTSLDDLRRYEAALNPLFLDVGIAGLCLYDRRLFPADQLRALAAAHPGTAGPRAARTWAPLLRAYRTTDPPGLRLVGQVDQSNREAFTAVLAAVTAGRRAAGPPPVLDVSELSFADVGAATALVRADRAGADGIRLVGCRPALHRLLHLLEAVPTEGRA</sequence>
<dbReference type="SUPFAM" id="SSF52091">
    <property type="entry name" value="SpoIIaa-like"/>
    <property type="match status" value="1"/>
</dbReference>